<dbReference type="AlphaFoldDB" id="A0A9P8TIV2"/>
<comment type="caution">
    <text evidence="1">The sequence shown here is derived from an EMBL/GenBank/DDBJ whole genome shotgun (WGS) entry which is preliminary data.</text>
</comment>
<organism evidence="1 2">
    <name type="scientific">Wickerhamomyces mucosus</name>
    <dbReference type="NCBI Taxonomy" id="1378264"/>
    <lineage>
        <taxon>Eukaryota</taxon>
        <taxon>Fungi</taxon>
        <taxon>Dikarya</taxon>
        <taxon>Ascomycota</taxon>
        <taxon>Saccharomycotina</taxon>
        <taxon>Saccharomycetes</taxon>
        <taxon>Phaffomycetales</taxon>
        <taxon>Wickerhamomycetaceae</taxon>
        <taxon>Wickerhamomyces</taxon>
    </lineage>
</organism>
<reference evidence="1" key="1">
    <citation type="journal article" date="2021" name="Open Biol.">
        <title>Shared evolutionary footprints suggest mitochondrial oxidative damage underlies multiple complex I losses in fungi.</title>
        <authorList>
            <person name="Schikora-Tamarit M.A."/>
            <person name="Marcet-Houben M."/>
            <person name="Nosek J."/>
            <person name="Gabaldon T."/>
        </authorList>
    </citation>
    <scope>NUCLEOTIDE SEQUENCE</scope>
    <source>
        <strain evidence="1">CBS6341</strain>
    </source>
</reference>
<keyword evidence="2" id="KW-1185">Reference proteome</keyword>
<gene>
    <name evidence="1" type="ORF">WICMUC_000362</name>
</gene>
<protein>
    <submittedName>
        <fullName evidence="1">Uncharacterized protein</fullName>
    </submittedName>
</protein>
<sequence length="70" mass="7790">MERPWNDVSKVMNSVLVDEIDLPCFLANLKAASLASVPELAKKTLEALYIPPDFKVDSTNCFDNSPVHKL</sequence>
<dbReference type="OrthoDB" id="10435017at2759"/>
<accession>A0A9P8TIV2</accession>
<reference evidence="1" key="2">
    <citation type="submission" date="2021-01" db="EMBL/GenBank/DDBJ databases">
        <authorList>
            <person name="Schikora-Tamarit M.A."/>
        </authorList>
    </citation>
    <scope>NUCLEOTIDE SEQUENCE</scope>
    <source>
        <strain evidence="1">CBS6341</strain>
    </source>
</reference>
<dbReference type="Proteomes" id="UP000769528">
    <property type="component" value="Unassembled WGS sequence"/>
</dbReference>
<evidence type="ECO:0000313" key="2">
    <source>
        <dbReference type="Proteomes" id="UP000769528"/>
    </source>
</evidence>
<name>A0A9P8TIV2_9ASCO</name>
<dbReference type="EMBL" id="JAEUBF010000117">
    <property type="protein sequence ID" value="KAH3680431.1"/>
    <property type="molecule type" value="Genomic_DNA"/>
</dbReference>
<evidence type="ECO:0000313" key="1">
    <source>
        <dbReference type="EMBL" id="KAH3680431.1"/>
    </source>
</evidence>
<proteinExistence type="predicted"/>